<proteinExistence type="predicted"/>
<evidence type="ECO:0000313" key="2">
    <source>
        <dbReference type="EMBL" id="KAF2491538.1"/>
    </source>
</evidence>
<evidence type="ECO:0000259" key="1">
    <source>
        <dbReference type="Pfam" id="PF21762"/>
    </source>
</evidence>
<dbReference type="GO" id="GO:0005634">
    <property type="term" value="C:nucleus"/>
    <property type="evidence" value="ECO:0007669"/>
    <property type="project" value="TreeGrafter"/>
</dbReference>
<protein>
    <recommendedName>
        <fullName evidence="1">Gfd2/YDR514C-like C-terminal domain-containing protein</fullName>
    </recommendedName>
</protein>
<organism evidence="2 3">
    <name type="scientific">Lophium mytilinum</name>
    <dbReference type="NCBI Taxonomy" id="390894"/>
    <lineage>
        <taxon>Eukaryota</taxon>
        <taxon>Fungi</taxon>
        <taxon>Dikarya</taxon>
        <taxon>Ascomycota</taxon>
        <taxon>Pezizomycotina</taxon>
        <taxon>Dothideomycetes</taxon>
        <taxon>Pleosporomycetidae</taxon>
        <taxon>Mytilinidiales</taxon>
        <taxon>Mytilinidiaceae</taxon>
        <taxon>Lophium</taxon>
    </lineage>
</organism>
<evidence type="ECO:0000313" key="3">
    <source>
        <dbReference type="Proteomes" id="UP000799750"/>
    </source>
</evidence>
<dbReference type="Proteomes" id="UP000799750">
    <property type="component" value="Unassembled WGS sequence"/>
</dbReference>
<dbReference type="InterPro" id="IPR040151">
    <property type="entry name" value="Gfd2/YDR514C-like"/>
</dbReference>
<dbReference type="InterPro" id="IPR012337">
    <property type="entry name" value="RNaseH-like_sf"/>
</dbReference>
<dbReference type="PANTHER" id="PTHR28083:SF1">
    <property type="entry name" value="GOOD FOR FULL DBP5 ACTIVITY PROTEIN 2"/>
    <property type="match status" value="1"/>
</dbReference>
<gene>
    <name evidence="2" type="ORF">BU16DRAFT_621084</name>
</gene>
<keyword evidence="3" id="KW-1185">Reference proteome</keyword>
<dbReference type="AlphaFoldDB" id="A0A6A6QGJ3"/>
<dbReference type="PANTHER" id="PTHR28083">
    <property type="entry name" value="GOOD FOR FULL DBP5 ACTIVITY PROTEIN 2"/>
    <property type="match status" value="1"/>
</dbReference>
<dbReference type="Pfam" id="PF21762">
    <property type="entry name" value="DEDDh_C"/>
    <property type="match status" value="1"/>
</dbReference>
<name>A0A6A6QGJ3_9PEZI</name>
<sequence>MTTISATQGSFPTDISEIRSRLRSWNQVKTMRWALGNGSESAENQPSSAILIAIDCEWHENEPRELTEIGIAMLDTRDIQGLEPGPNAENWLDKIWFYHLRIREHGHMLNTRFCPGHPDDFNWGTTKWVTKAEASRALHDLFTERVEPPKPELCPVVFLGHAVHGDSQKLAEHLQFDMGAIGSVVSTLDTQVIANECGYRGRGDTIGLGPLCSRFDISPKHLHNAGNDSGYTLITAVMMGLTSEQKELAKVDKPVDSLMTSLMAARKSYRPPSWGVESFCTRCDRVGHVQPQCRARVECSKCKAKSRRGYRSHSTHRCTRVERVYESMDEFNNIQW</sequence>
<dbReference type="OrthoDB" id="5953249at2759"/>
<feature type="domain" description="Gfd2/YDR514C-like C-terminal" evidence="1">
    <location>
        <begin position="50"/>
        <end position="239"/>
    </location>
</feature>
<accession>A0A6A6QGJ3</accession>
<dbReference type="EMBL" id="MU004195">
    <property type="protein sequence ID" value="KAF2491538.1"/>
    <property type="molecule type" value="Genomic_DNA"/>
</dbReference>
<dbReference type="InterPro" id="IPR048519">
    <property type="entry name" value="Gfd2/YDR514C-like_C"/>
</dbReference>
<reference evidence="2" key="1">
    <citation type="journal article" date="2020" name="Stud. Mycol.">
        <title>101 Dothideomycetes genomes: a test case for predicting lifestyles and emergence of pathogens.</title>
        <authorList>
            <person name="Haridas S."/>
            <person name="Albert R."/>
            <person name="Binder M."/>
            <person name="Bloem J."/>
            <person name="Labutti K."/>
            <person name="Salamov A."/>
            <person name="Andreopoulos B."/>
            <person name="Baker S."/>
            <person name="Barry K."/>
            <person name="Bills G."/>
            <person name="Bluhm B."/>
            <person name="Cannon C."/>
            <person name="Castanera R."/>
            <person name="Culley D."/>
            <person name="Daum C."/>
            <person name="Ezra D."/>
            <person name="Gonzalez J."/>
            <person name="Henrissat B."/>
            <person name="Kuo A."/>
            <person name="Liang C."/>
            <person name="Lipzen A."/>
            <person name="Lutzoni F."/>
            <person name="Magnuson J."/>
            <person name="Mondo S."/>
            <person name="Nolan M."/>
            <person name="Ohm R."/>
            <person name="Pangilinan J."/>
            <person name="Park H.-J."/>
            <person name="Ramirez L."/>
            <person name="Alfaro M."/>
            <person name="Sun H."/>
            <person name="Tritt A."/>
            <person name="Yoshinaga Y."/>
            <person name="Zwiers L.-H."/>
            <person name="Turgeon B."/>
            <person name="Goodwin S."/>
            <person name="Spatafora J."/>
            <person name="Crous P."/>
            <person name="Grigoriev I."/>
        </authorList>
    </citation>
    <scope>NUCLEOTIDE SEQUENCE</scope>
    <source>
        <strain evidence="2">CBS 269.34</strain>
    </source>
</reference>
<dbReference type="SUPFAM" id="SSF53098">
    <property type="entry name" value="Ribonuclease H-like"/>
    <property type="match status" value="1"/>
</dbReference>